<dbReference type="AlphaFoldDB" id="A0A1G7B395"/>
<evidence type="ECO:0008006" key="3">
    <source>
        <dbReference type="Google" id="ProtNLM"/>
    </source>
</evidence>
<dbReference type="EMBL" id="FNAD01000015">
    <property type="protein sequence ID" value="SDE21491.1"/>
    <property type="molecule type" value="Genomic_DNA"/>
</dbReference>
<organism evidence="1 2">
    <name type="scientific">Glycomyces harbinensis</name>
    <dbReference type="NCBI Taxonomy" id="58114"/>
    <lineage>
        <taxon>Bacteria</taxon>
        <taxon>Bacillati</taxon>
        <taxon>Actinomycetota</taxon>
        <taxon>Actinomycetes</taxon>
        <taxon>Glycomycetales</taxon>
        <taxon>Glycomycetaceae</taxon>
        <taxon>Glycomyces</taxon>
    </lineage>
</organism>
<protein>
    <recommendedName>
        <fullName evidence="3">DinB superfamily protein</fullName>
    </recommendedName>
</protein>
<accession>A0A1G7B395</accession>
<dbReference type="STRING" id="58114.SAMN05216270_115122"/>
<gene>
    <name evidence="1" type="ORF">SAMN05216270_115122</name>
</gene>
<dbReference type="Proteomes" id="UP000198949">
    <property type="component" value="Unassembled WGS sequence"/>
</dbReference>
<sequence>MSHLVGTIAGMTDTKTHLHRDLRNARESLLWKLDGLGEYDLRRPMTPTGTNLLGLVKHIGGIEAGYLGEAFGLPVSDPPPWFADDPDEPNTDMWARSEESSAVIIGFYRRVWAHADATIEALDLDAPGTVPWWPAEDADVTLHRMIVLMIGETNRHGGHADIVRELIDGAAGLRPDFIGLPEGGEAWWADYRDRLGQAARKAAGQ</sequence>
<dbReference type="InterPro" id="IPR034660">
    <property type="entry name" value="DinB/YfiT-like"/>
</dbReference>
<dbReference type="InterPro" id="IPR007061">
    <property type="entry name" value="MST-like"/>
</dbReference>
<dbReference type="Gene3D" id="1.20.120.450">
    <property type="entry name" value="dinb family like domain"/>
    <property type="match status" value="1"/>
</dbReference>
<reference evidence="2" key="1">
    <citation type="submission" date="2016-10" db="EMBL/GenBank/DDBJ databases">
        <authorList>
            <person name="Varghese N."/>
            <person name="Submissions S."/>
        </authorList>
    </citation>
    <scope>NUCLEOTIDE SEQUENCE [LARGE SCALE GENOMIC DNA]</scope>
    <source>
        <strain evidence="2">CGMCC 4.3516</strain>
    </source>
</reference>
<keyword evidence="2" id="KW-1185">Reference proteome</keyword>
<name>A0A1G7B395_9ACTN</name>
<evidence type="ECO:0000313" key="2">
    <source>
        <dbReference type="Proteomes" id="UP000198949"/>
    </source>
</evidence>
<dbReference type="Pfam" id="PF04978">
    <property type="entry name" value="MST"/>
    <property type="match status" value="1"/>
</dbReference>
<proteinExistence type="predicted"/>
<evidence type="ECO:0000313" key="1">
    <source>
        <dbReference type="EMBL" id="SDE21491.1"/>
    </source>
</evidence>
<dbReference type="SUPFAM" id="SSF109854">
    <property type="entry name" value="DinB/YfiT-like putative metalloenzymes"/>
    <property type="match status" value="1"/>
</dbReference>